<accession>A0A0F9CUP0</accession>
<sequence length="44" mass="4508">MAVSLPLIGHYGSPLPILPKLGPPNHLAAGGPRILYAVCVAYAV</sequence>
<gene>
    <name evidence="1" type="ORF">LCGC14_2280900</name>
</gene>
<reference evidence="1" key="1">
    <citation type="journal article" date="2015" name="Nature">
        <title>Complex archaea that bridge the gap between prokaryotes and eukaryotes.</title>
        <authorList>
            <person name="Spang A."/>
            <person name="Saw J.H."/>
            <person name="Jorgensen S.L."/>
            <person name="Zaremba-Niedzwiedzka K."/>
            <person name="Martijn J."/>
            <person name="Lind A.E."/>
            <person name="van Eijk R."/>
            <person name="Schleper C."/>
            <person name="Guy L."/>
            <person name="Ettema T.J."/>
        </authorList>
    </citation>
    <scope>NUCLEOTIDE SEQUENCE</scope>
</reference>
<protein>
    <submittedName>
        <fullName evidence="1">Uncharacterized protein</fullName>
    </submittedName>
</protein>
<proteinExistence type="predicted"/>
<dbReference type="AlphaFoldDB" id="A0A0F9CUP0"/>
<organism evidence="1">
    <name type="scientific">marine sediment metagenome</name>
    <dbReference type="NCBI Taxonomy" id="412755"/>
    <lineage>
        <taxon>unclassified sequences</taxon>
        <taxon>metagenomes</taxon>
        <taxon>ecological metagenomes</taxon>
    </lineage>
</organism>
<name>A0A0F9CUP0_9ZZZZ</name>
<evidence type="ECO:0000313" key="1">
    <source>
        <dbReference type="EMBL" id="KKL52894.1"/>
    </source>
</evidence>
<comment type="caution">
    <text evidence="1">The sequence shown here is derived from an EMBL/GenBank/DDBJ whole genome shotgun (WGS) entry which is preliminary data.</text>
</comment>
<dbReference type="EMBL" id="LAZR01031730">
    <property type="protein sequence ID" value="KKL52894.1"/>
    <property type="molecule type" value="Genomic_DNA"/>
</dbReference>